<dbReference type="GO" id="GO:0005524">
    <property type="term" value="F:ATP binding"/>
    <property type="evidence" value="ECO:0007669"/>
    <property type="project" value="UniProtKB-KW"/>
</dbReference>
<keyword evidence="7" id="KW-0732">Signal</keyword>
<evidence type="ECO:0000256" key="2">
    <source>
        <dbReference type="ARBA" id="ARBA00022679"/>
    </source>
</evidence>
<feature type="signal peptide" evidence="7">
    <location>
        <begin position="1"/>
        <end position="19"/>
    </location>
</feature>
<gene>
    <name evidence="9" type="ORF">Cvel_11673</name>
</gene>
<reference evidence="9" key="1">
    <citation type="submission" date="2014-11" db="EMBL/GenBank/DDBJ databases">
        <authorList>
            <person name="Otto D Thomas"/>
            <person name="Naeem Raeece"/>
        </authorList>
    </citation>
    <scope>NUCLEOTIDE SEQUENCE</scope>
</reference>
<keyword evidence="5" id="KW-0067">ATP-binding</keyword>
<dbReference type="VEuPathDB" id="CryptoDB:Cvel_11673"/>
<evidence type="ECO:0000256" key="4">
    <source>
        <dbReference type="ARBA" id="ARBA00022777"/>
    </source>
</evidence>
<proteinExistence type="predicted"/>
<feature type="region of interest" description="Disordered" evidence="6">
    <location>
        <begin position="477"/>
        <end position="497"/>
    </location>
</feature>
<keyword evidence="3" id="KW-0547">Nucleotide-binding</keyword>
<dbReference type="PANTHER" id="PTHR43671:SF13">
    <property type="entry name" value="SERINE_THREONINE-PROTEIN KINASE NEK2"/>
    <property type="match status" value="1"/>
</dbReference>
<keyword evidence="4" id="KW-0418">Kinase</keyword>
<dbReference type="AlphaFoldDB" id="A0A0G4I7S9"/>
<sequence>MKIRVISSFVLICFGTIYLHEHECGELGEGPNESEPHLVGMRIVSQAEGPEMSMRVFRVTSGGENESPSAEGDMREEGGESVMLLSPFFNPFGASPFHHFHSFASRMVPSGLGLLPVLGALSRLRHMFHSNHSHSEPLLQEQERPGVTEDDPGSFHLTSMDILIFDGETLQSSEVCTEVCVPKRHAAAMLRETAAVELGVCPEIDFRHHTGHLSIVVPQRPNDIQSGSVSSLISALPGAPHVERKDVQVSFLGTRSQVFNGLPSVFEGEGGEGLGGDRHLAGMRIVSQAEGPEMSMRVFRVTSGGENEKPSAEGNMREEGGETLATSSTVVKPFRSALKGGVRKEGKRKEGAEQGGAKGTGFRSVISFSISPLLEEFHFSGLCLACVFVICTFCVLAKRVLVRNVWSDAKEESIYQRDDHGDGESPLSSSASASFAQRISPSVSNSSLCDVCEEDFEVPVRPDACSLITVGIHEAEMSGESDEQDEVNDDPTMSSHAPAAPFAAAAVTPAVPAAAAGAAPASSSNVQGKTFGSKSSMPDWFDDRLKKKLANRMHVDMNVCEMVGKGSFGSVFRVLRRKPGESTQVCGLKVFFEDEDGVFDKESDRLEEFGTVFGVKYLDRMSDRMVEGHKYKRVGFLLMDFLPGGSLEEFFRKKTATQGAEWTHDLYVSQMYQFSQQKHDVSEFEMLFLALFKRLAEMKVNMTYHGDIKASNFVLNEENGKISSENVLCLVDACAAQSLLPGKKPEMYDDEVYAYMTPIYLSPDLIAFTARWRIHEAFEGRVHDDQSDVTGVNHNDVISFDSEEEAYEDWCRSYFELNSDEQIPEWLLQIDTIDQATLFEKADVYAAGVMLFVHTLPQMHPSRKPADGRSVREWQFDNVQEVKKCLDVLTLLKSVWKSQNGIEYNGKDFTLPLLVTQMLTPNPWHRPPASILLSFLRRALAQRTSARIQAAEEKEARRKKEEERRNSLTYMNSTASSRGKQKNGDKQADTKTAAPVIRKVDVNARFLKGTFAERKRLERIAEENEARKKRAGKKVESFRF</sequence>
<feature type="chain" id="PRO_5005192819" description="non-specific serine/threonine protein kinase" evidence="7">
    <location>
        <begin position="20"/>
        <end position="1040"/>
    </location>
</feature>
<dbReference type="InterPro" id="IPR000719">
    <property type="entry name" value="Prot_kinase_dom"/>
</dbReference>
<evidence type="ECO:0000256" key="3">
    <source>
        <dbReference type="ARBA" id="ARBA00022741"/>
    </source>
</evidence>
<dbReference type="InterPro" id="IPR050660">
    <property type="entry name" value="NEK_Ser/Thr_kinase"/>
</dbReference>
<dbReference type="SUPFAM" id="SSF56112">
    <property type="entry name" value="Protein kinase-like (PK-like)"/>
    <property type="match status" value="1"/>
</dbReference>
<feature type="domain" description="Protein kinase" evidence="8">
    <location>
        <begin position="557"/>
        <end position="940"/>
    </location>
</feature>
<dbReference type="SMART" id="SM00220">
    <property type="entry name" value="S_TKc"/>
    <property type="match status" value="1"/>
</dbReference>
<feature type="compositionally biased region" description="Basic and acidic residues" evidence="6">
    <location>
        <begin position="412"/>
        <end position="423"/>
    </location>
</feature>
<feature type="compositionally biased region" description="Polar residues" evidence="6">
    <location>
        <begin position="967"/>
        <end position="978"/>
    </location>
</feature>
<feature type="compositionally biased region" description="Basic and acidic residues" evidence="6">
    <location>
        <begin position="950"/>
        <end position="966"/>
    </location>
</feature>
<organism evidence="9">
    <name type="scientific">Chromera velia CCMP2878</name>
    <dbReference type="NCBI Taxonomy" id="1169474"/>
    <lineage>
        <taxon>Eukaryota</taxon>
        <taxon>Sar</taxon>
        <taxon>Alveolata</taxon>
        <taxon>Colpodellida</taxon>
        <taxon>Chromeraceae</taxon>
        <taxon>Chromera</taxon>
    </lineage>
</organism>
<evidence type="ECO:0000256" key="1">
    <source>
        <dbReference type="ARBA" id="ARBA00012513"/>
    </source>
</evidence>
<protein>
    <recommendedName>
        <fullName evidence="1">non-specific serine/threonine protein kinase</fullName>
        <ecNumber evidence="1">2.7.11.1</ecNumber>
    </recommendedName>
</protein>
<dbReference type="InterPro" id="IPR011009">
    <property type="entry name" value="Kinase-like_dom_sf"/>
</dbReference>
<dbReference type="EMBL" id="CDMZ01005477">
    <property type="protein sequence ID" value="CEM53031.1"/>
    <property type="molecule type" value="Genomic_DNA"/>
</dbReference>
<accession>A0A0G4I7S9</accession>
<evidence type="ECO:0000256" key="6">
    <source>
        <dbReference type="SAM" id="MobiDB-lite"/>
    </source>
</evidence>
<evidence type="ECO:0000256" key="7">
    <source>
        <dbReference type="SAM" id="SignalP"/>
    </source>
</evidence>
<feature type="region of interest" description="Disordered" evidence="6">
    <location>
        <begin position="412"/>
        <end position="431"/>
    </location>
</feature>
<evidence type="ECO:0000313" key="9">
    <source>
        <dbReference type="EMBL" id="CEM53031.1"/>
    </source>
</evidence>
<dbReference type="GO" id="GO:0004674">
    <property type="term" value="F:protein serine/threonine kinase activity"/>
    <property type="evidence" value="ECO:0007669"/>
    <property type="project" value="UniProtKB-EC"/>
</dbReference>
<feature type="region of interest" description="Disordered" evidence="6">
    <location>
        <begin position="947"/>
        <end position="992"/>
    </location>
</feature>
<dbReference type="Gene3D" id="1.10.510.10">
    <property type="entry name" value="Transferase(Phosphotransferase) domain 1"/>
    <property type="match status" value="1"/>
</dbReference>
<dbReference type="EC" id="2.7.11.1" evidence="1"/>
<dbReference type="PROSITE" id="PS50011">
    <property type="entry name" value="PROTEIN_KINASE_DOM"/>
    <property type="match status" value="1"/>
</dbReference>
<name>A0A0G4I7S9_9ALVE</name>
<keyword evidence="2" id="KW-0808">Transferase</keyword>
<evidence type="ECO:0000256" key="5">
    <source>
        <dbReference type="ARBA" id="ARBA00022840"/>
    </source>
</evidence>
<feature type="compositionally biased region" description="Acidic residues" evidence="6">
    <location>
        <begin position="477"/>
        <end position="489"/>
    </location>
</feature>
<dbReference type="PANTHER" id="PTHR43671">
    <property type="entry name" value="SERINE/THREONINE-PROTEIN KINASE NEK"/>
    <property type="match status" value="1"/>
</dbReference>
<evidence type="ECO:0000259" key="8">
    <source>
        <dbReference type="PROSITE" id="PS50011"/>
    </source>
</evidence>